<name>A0AC61ZTS8_9CAUD</name>
<proteinExistence type="predicted"/>
<dbReference type="EMBL" id="PP357458">
    <property type="protein sequence ID" value="WWT41166.1"/>
    <property type="molecule type" value="Genomic_DNA"/>
</dbReference>
<sequence length="133" mass="14776">MSTTENIQDKATDVLLQMVDVTVKTMSDVVEFGKQQIPEVIHQLLMWNIMKASIWVVLSAVFAIGLVMLVNRYKPALEEAETGLGVCIQICGWLIALLVGGGVFINNLLEAVYIWIAPKVWLIEYAAELVKKA</sequence>
<evidence type="ECO:0000313" key="1">
    <source>
        <dbReference type="EMBL" id="WWT41166.1"/>
    </source>
</evidence>
<organism evidence="1">
    <name type="scientific">Klebsiella phage phi1_175008</name>
    <dbReference type="NCBI Taxonomy" id="3127744"/>
    <lineage>
        <taxon>Viruses</taxon>
        <taxon>Duplodnaviria</taxon>
        <taxon>Heunggongvirae</taxon>
        <taxon>Uroviricota</taxon>
        <taxon>Caudoviricetes</taxon>
        <taxon>Stephanstirmvirinae</taxon>
    </lineage>
</organism>
<reference evidence="1" key="1">
    <citation type="submission" date="2024-02" db="EMBL/GenBank/DDBJ databases">
        <title>Klebsiella phages.</title>
        <authorList>
            <person name="Li J."/>
            <person name="Feng Y."/>
            <person name="Zong Z."/>
        </authorList>
    </citation>
    <scope>NUCLEOTIDE SEQUENCE</scope>
</reference>
<protein>
    <submittedName>
        <fullName evidence="1">Uncharacterized protein</fullName>
    </submittedName>
</protein>
<accession>A0AC61ZTS8</accession>